<evidence type="ECO:0000256" key="1">
    <source>
        <dbReference type="SAM" id="MobiDB-lite"/>
    </source>
</evidence>
<name>A0A5M9M6Q8_9EURO</name>
<dbReference type="AlphaFoldDB" id="A0A5M9M6Q8"/>
<dbReference type="GeneID" id="54324759"/>
<evidence type="ECO:0000313" key="2">
    <source>
        <dbReference type="EMBL" id="KAA8641256.1"/>
    </source>
</evidence>
<dbReference type="RefSeq" id="XP_033420618.1">
    <property type="nucleotide sequence ID" value="XM_033566752.1"/>
</dbReference>
<proteinExistence type="predicted"/>
<reference evidence="2 3" key="1">
    <citation type="submission" date="2019-08" db="EMBL/GenBank/DDBJ databases">
        <title>The genome sequence of a newly discovered highly antifungal drug resistant Aspergillus species, Aspergillus tanneri NIH 1004.</title>
        <authorList>
            <person name="Mounaud S."/>
            <person name="Singh I."/>
            <person name="Joardar V."/>
            <person name="Pakala S."/>
            <person name="Pakala S."/>
            <person name="Venepally P."/>
            <person name="Chung J.K."/>
            <person name="Losada L."/>
            <person name="Nierman W.C."/>
        </authorList>
    </citation>
    <scope>NUCLEOTIDE SEQUENCE [LARGE SCALE GENOMIC DNA]</scope>
    <source>
        <strain evidence="2 3">NIH1004</strain>
    </source>
</reference>
<dbReference type="Proteomes" id="UP000324241">
    <property type="component" value="Unassembled WGS sequence"/>
</dbReference>
<sequence>MPVATPPGWNPHLAGMAISAIFPPDQRDSTPSNNAGLQRSSEPAPQSPSLSTIAMGMTSSTARLVPSQSDVVRRSRATAGMAGIDGAATGDGYAYVAEYRIDGRLGPRQSPVAAVEQDWFFARDVSALLIIPATALLCGITHGRSERA</sequence>
<feature type="non-terminal residue" evidence="2">
    <location>
        <position position="148"/>
    </location>
</feature>
<accession>A0A5M9M6Q8</accession>
<organism evidence="2 3">
    <name type="scientific">Aspergillus tanneri</name>
    <dbReference type="NCBI Taxonomy" id="1220188"/>
    <lineage>
        <taxon>Eukaryota</taxon>
        <taxon>Fungi</taxon>
        <taxon>Dikarya</taxon>
        <taxon>Ascomycota</taxon>
        <taxon>Pezizomycotina</taxon>
        <taxon>Eurotiomycetes</taxon>
        <taxon>Eurotiomycetidae</taxon>
        <taxon>Eurotiales</taxon>
        <taxon>Aspergillaceae</taxon>
        <taxon>Aspergillus</taxon>
        <taxon>Aspergillus subgen. Circumdati</taxon>
    </lineage>
</organism>
<gene>
    <name evidence="2" type="ORF">ATNIH1004_002057</name>
</gene>
<comment type="caution">
    <text evidence="2">The sequence shown here is derived from an EMBL/GenBank/DDBJ whole genome shotgun (WGS) entry which is preliminary data.</text>
</comment>
<feature type="compositionally biased region" description="Polar residues" evidence="1">
    <location>
        <begin position="29"/>
        <end position="52"/>
    </location>
</feature>
<dbReference type="EMBL" id="QUQM01000014">
    <property type="protein sequence ID" value="KAA8641256.1"/>
    <property type="molecule type" value="Genomic_DNA"/>
</dbReference>
<feature type="region of interest" description="Disordered" evidence="1">
    <location>
        <begin position="23"/>
        <end position="52"/>
    </location>
</feature>
<protein>
    <submittedName>
        <fullName evidence="2">Uncharacterized protein</fullName>
    </submittedName>
</protein>
<evidence type="ECO:0000313" key="3">
    <source>
        <dbReference type="Proteomes" id="UP000324241"/>
    </source>
</evidence>